<dbReference type="InterPro" id="IPR034122">
    <property type="entry name" value="Retropepsin-like_bacterial"/>
</dbReference>
<dbReference type="Gene3D" id="2.40.70.10">
    <property type="entry name" value="Acid Proteases"/>
    <property type="match status" value="2"/>
</dbReference>
<evidence type="ECO:0000313" key="1">
    <source>
        <dbReference type="EMBL" id="SFI76834.1"/>
    </source>
</evidence>
<gene>
    <name evidence="1" type="ORF">SAMN05192543_104151</name>
</gene>
<protein>
    <submittedName>
        <fullName evidence="1">Aspartyl protease</fullName>
    </submittedName>
</protein>
<dbReference type="Proteomes" id="UP000199548">
    <property type="component" value="Unassembled WGS sequence"/>
</dbReference>
<name>A0A1I3KWN5_9BURK</name>
<keyword evidence="1" id="KW-0645">Protease</keyword>
<dbReference type="STRING" id="420953.SAMN05192543_104151"/>
<dbReference type="CDD" id="cd05483">
    <property type="entry name" value="retropepsin_like_bacteria"/>
    <property type="match status" value="2"/>
</dbReference>
<evidence type="ECO:0000313" key="2">
    <source>
        <dbReference type="Proteomes" id="UP000199548"/>
    </source>
</evidence>
<dbReference type="Pfam" id="PF13650">
    <property type="entry name" value="Asp_protease_2"/>
    <property type="match status" value="1"/>
</dbReference>
<keyword evidence="1" id="KW-0378">Hydrolase</keyword>
<proteinExistence type="predicted"/>
<dbReference type="EMBL" id="FOQU01000004">
    <property type="protein sequence ID" value="SFI76834.1"/>
    <property type="molecule type" value="Genomic_DNA"/>
</dbReference>
<keyword evidence="2" id="KW-1185">Reference proteome</keyword>
<dbReference type="RefSeq" id="WP_170275664.1">
    <property type="nucleotide sequence ID" value="NZ_CP041743.1"/>
</dbReference>
<dbReference type="GO" id="GO:0008233">
    <property type="term" value="F:peptidase activity"/>
    <property type="evidence" value="ECO:0007669"/>
    <property type="project" value="UniProtKB-KW"/>
</dbReference>
<accession>A0A1I3KWN5</accession>
<organism evidence="1 2">
    <name type="scientific">Paraburkholderia megapolitana</name>
    <dbReference type="NCBI Taxonomy" id="420953"/>
    <lineage>
        <taxon>Bacteria</taxon>
        <taxon>Pseudomonadati</taxon>
        <taxon>Pseudomonadota</taxon>
        <taxon>Betaproteobacteria</taxon>
        <taxon>Burkholderiales</taxon>
        <taxon>Burkholderiaceae</taxon>
        <taxon>Paraburkholderia</taxon>
    </lineage>
</organism>
<dbReference type="AlphaFoldDB" id="A0A1I3KWN5"/>
<sequence length="407" mass="44717">MQRILAIGACSTDKSKSHRSSADVFFDATALRRALRHLLLSTVVWSGICVNAGAQMVETHPDPTCQLTKNAEIQMTVRGGHFIVPVDIGGHSYPMVLGTDTDRTALTPDAIRTLALVEDSRQANVVNGLAGSASEYPYTVPSLKFGPSEWVNLSVLAINMPKGASIDAEQPIGILGADVLSRYDLDVDFPNRTMTLYTAQECIAQFLPWKGRYFEYAAQPQSSSKHRFVIPATLNGQSIHGLLSTGSVRTLVKRSILAKIGGIRVAQLTFAPSSTGNSQSANVVDVYRFDSLQIGPRNYRNVRLRISDSIPDSEDIVLGLDFLRSRRVWFSHSSGRVFMQPSDDQEKVEIPGEIIQPGVFGSIKPDAESPDDLVTMLKNHPELSTHSHMTYYPSVRVVERTRLQPPP</sequence>
<dbReference type="InterPro" id="IPR021109">
    <property type="entry name" value="Peptidase_aspartic_dom_sf"/>
</dbReference>
<dbReference type="Pfam" id="PF13975">
    <property type="entry name" value="gag-asp_proteas"/>
    <property type="match status" value="1"/>
</dbReference>
<reference evidence="1 2" key="1">
    <citation type="submission" date="2016-10" db="EMBL/GenBank/DDBJ databases">
        <authorList>
            <person name="de Groot N.N."/>
        </authorList>
    </citation>
    <scope>NUCLEOTIDE SEQUENCE [LARGE SCALE GENOMIC DNA]</scope>
    <source>
        <strain evidence="1 2">LMG 23650</strain>
    </source>
</reference>
<dbReference type="SUPFAM" id="SSF50630">
    <property type="entry name" value="Acid proteases"/>
    <property type="match status" value="2"/>
</dbReference>
<dbReference type="GO" id="GO:0006508">
    <property type="term" value="P:proteolysis"/>
    <property type="evidence" value="ECO:0007669"/>
    <property type="project" value="UniProtKB-KW"/>
</dbReference>